<evidence type="ECO:0008006" key="3">
    <source>
        <dbReference type="Google" id="ProtNLM"/>
    </source>
</evidence>
<evidence type="ECO:0000313" key="2">
    <source>
        <dbReference type="Proteomes" id="UP001243286"/>
    </source>
</evidence>
<comment type="caution">
    <text evidence="1">The sequence shown here is derived from an EMBL/GenBank/DDBJ whole genome shotgun (WGS) entry which is preliminary data.</text>
</comment>
<name>A0ABT6R5W4_9BACL</name>
<evidence type="ECO:0000313" key="1">
    <source>
        <dbReference type="EMBL" id="MDI3236218.1"/>
    </source>
</evidence>
<gene>
    <name evidence="1" type="ORF">QK289_14485</name>
</gene>
<protein>
    <recommendedName>
        <fullName evidence="3">Lipoprotein</fullName>
    </recommendedName>
</protein>
<dbReference type="RefSeq" id="WP_282357215.1">
    <property type="nucleotide sequence ID" value="NZ_JASBQV010000033.1"/>
</dbReference>
<sequence length="407" mass="46537">MRPMIALSLAIVLLTGCTSEPEPVHYDYLPELYDTLNLTDYKDDDPKLGVLIKQVCATKPVEAPNDYSVGKHYFVNLVSQFPESTGTQAVYTKTKQNSFLYCHNSVSKPGFHKLNSKQDQFPMDKLVVAKKEIRFEPLPADFKQIVRTFDHSLMESARQLTLPTTGYLVARATNEQTKQTVVTNVMELTPLVGTAPLFLQSNIQIQEPYEVQLNLMGQQRYQAAIHSSKEQSTIAFKEQSSTDGTYGLVTVTEKSGKTTHYKLTIKQEQQMPTGLELPPDEFSDDEFVLPRYAVFHDRPFDKLKYNYKKGQVQDNAISEQEFLKASPDETKQLVRLIQDSEVIEKKGRPANRTYLTILNGEKAQQFKIYLDQRINKIDVYLEDVHRKISFKLSAEGRDLLLDTYQIK</sequence>
<dbReference type="PROSITE" id="PS51257">
    <property type="entry name" value="PROKAR_LIPOPROTEIN"/>
    <property type="match status" value="1"/>
</dbReference>
<dbReference type="EMBL" id="JASBQV010000033">
    <property type="protein sequence ID" value="MDI3236218.1"/>
    <property type="molecule type" value="Genomic_DNA"/>
</dbReference>
<reference evidence="1 2" key="1">
    <citation type="submission" date="2023-04" db="EMBL/GenBank/DDBJ databases">
        <title>Antarctic isolates genomes.</title>
        <authorList>
            <person name="Dimov S.G."/>
        </authorList>
    </citation>
    <scope>NUCLEOTIDE SEQUENCE [LARGE SCALE GENOMIC DNA]</scope>
    <source>
        <strain evidence="1 2">AL19</strain>
    </source>
</reference>
<accession>A0ABT6R5W4</accession>
<organism evidence="1 2">
    <name type="scientific">Exiguobacterium antarcticum</name>
    <dbReference type="NCBI Taxonomy" id="132920"/>
    <lineage>
        <taxon>Bacteria</taxon>
        <taxon>Bacillati</taxon>
        <taxon>Bacillota</taxon>
        <taxon>Bacilli</taxon>
        <taxon>Bacillales</taxon>
        <taxon>Bacillales Family XII. Incertae Sedis</taxon>
        <taxon>Exiguobacterium</taxon>
    </lineage>
</organism>
<proteinExistence type="predicted"/>
<keyword evidence="2" id="KW-1185">Reference proteome</keyword>
<dbReference type="Proteomes" id="UP001243286">
    <property type="component" value="Unassembled WGS sequence"/>
</dbReference>